<dbReference type="PANTHER" id="PTHR30272">
    <property type="entry name" value="3-HYDROXYACYL-[ACYL-CARRIER-PROTEIN] DEHYDRATASE"/>
    <property type="match status" value="1"/>
</dbReference>
<keyword evidence="2" id="KW-0963">Cytoplasm</keyword>
<organism evidence="4">
    <name type="scientific">bioreactor metagenome</name>
    <dbReference type="NCBI Taxonomy" id="1076179"/>
    <lineage>
        <taxon>unclassified sequences</taxon>
        <taxon>metagenomes</taxon>
        <taxon>ecological metagenomes</taxon>
    </lineage>
</organism>
<dbReference type="PANTHER" id="PTHR30272:SF1">
    <property type="entry name" value="3-HYDROXYACYL-[ACYL-CARRIER-PROTEIN] DEHYDRATASE"/>
    <property type="match status" value="1"/>
</dbReference>
<sequence length="126" mass="13730">MVDRITEMSAERVVGVKTIGVNEGFFVGHFPEEPVMPGVLMVEAMAQVGGILVLSGVDEPEKYSTYFAKIDGVKFKKKVVPGDVLVIKMVLTAPLRRSIVSMRGEVYVGNTMVCEGDLIAQVIKNK</sequence>
<dbReference type="CDD" id="cd01288">
    <property type="entry name" value="FabZ"/>
    <property type="match status" value="1"/>
</dbReference>
<evidence type="ECO:0000256" key="3">
    <source>
        <dbReference type="ARBA" id="ARBA00023239"/>
    </source>
</evidence>
<reference evidence="4" key="1">
    <citation type="submission" date="2019-08" db="EMBL/GenBank/DDBJ databases">
        <authorList>
            <person name="Kucharzyk K."/>
            <person name="Murdoch R.W."/>
            <person name="Higgins S."/>
            <person name="Loffler F."/>
        </authorList>
    </citation>
    <scope>NUCLEOTIDE SEQUENCE</scope>
</reference>
<dbReference type="NCBIfam" id="NF000582">
    <property type="entry name" value="PRK00006.1"/>
    <property type="match status" value="1"/>
</dbReference>
<dbReference type="InterPro" id="IPR029069">
    <property type="entry name" value="HotDog_dom_sf"/>
</dbReference>
<keyword evidence="3 4" id="KW-0456">Lyase</keyword>
<dbReference type="FunFam" id="3.10.129.10:FF:000001">
    <property type="entry name" value="3-hydroxyacyl-[acyl-carrier-protein] dehydratase FabZ"/>
    <property type="match status" value="1"/>
</dbReference>
<dbReference type="Pfam" id="PF07977">
    <property type="entry name" value="FabA"/>
    <property type="match status" value="1"/>
</dbReference>
<evidence type="ECO:0000313" key="4">
    <source>
        <dbReference type="EMBL" id="MPN42661.1"/>
    </source>
</evidence>
<dbReference type="SUPFAM" id="SSF54637">
    <property type="entry name" value="Thioesterase/thiol ester dehydrase-isomerase"/>
    <property type="match status" value="1"/>
</dbReference>
<evidence type="ECO:0000256" key="2">
    <source>
        <dbReference type="ARBA" id="ARBA00022490"/>
    </source>
</evidence>
<name>A0A645HUD0_9ZZZZ</name>
<dbReference type="Gene3D" id="3.10.129.10">
    <property type="entry name" value="Hotdog Thioesterase"/>
    <property type="match status" value="1"/>
</dbReference>
<proteinExistence type="predicted"/>
<comment type="subcellular location">
    <subcellularLocation>
        <location evidence="1">Cytoplasm</location>
    </subcellularLocation>
</comment>
<dbReference type="EC" id="4.2.1.59" evidence="4"/>
<evidence type="ECO:0000256" key="1">
    <source>
        <dbReference type="ARBA" id="ARBA00004496"/>
    </source>
</evidence>
<dbReference type="GO" id="GO:0005737">
    <property type="term" value="C:cytoplasm"/>
    <property type="evidence" value="ECO:0007669"/>
    <property type="project" value="UniProtKB-SubCell"/>
</dbReference>
<dbReference type="EMBL" id="VSSQ01100545">
    <property type="protein sequence ID" value="MPN42661.1"/>
    <property type="molecule type" value="Genomic_DNA"/>
</dbReference>
<dbReference type="AlphaFoldDB" id="A0A645HUD0"/>
<protein>
    <submittedName>
        <fullName evidence="4">3-hydroxyacyl-[acyl-carrier-protein] dehydratase FabZ</fullName>
        <ecNumber evidence="4">4.2.1.59</ecNumber>
    </submittedName>
</protein>
<comment type="caution">
    <text evidence="4">The sequence shown here is derived from an EMBL/GenBank/DDBJ whole genome shotgun (WGS) entry which is preliminary data.</text>
</comment>
<dbReference type="InterPro" id="IPR013114">
    <property type="entry name" value="FabA_FabZ"/>
</dbReference>
<accession>A0A645HUD0</accession>
<dbReference type="GO" id="GO:0019171">
    <property type="term" value="F:(3R)-hydroxyacyl-[acyl-carrier-protein] dehydratase activity"/>
    <property type="evidence" value="ECO:0007669"/>
    <property type="project" value="UniProtKB-EC"/>
</dbReference>
<gene>
    <name evidence="4" type="primary">fabZ_28</name>
    <name evidence="4" type="ORF">SDC9_190218</name>
</gene>